<dbReference type="AlphaFoldDB" id="A0A7S4E9R4"/>
<dbReference type="GO" id="GO:0005794">
    <property type="term" value="C:Golgi apparatus"/>
    <property type="evidence" value="ECO:0007669"/>
    <property type="project" value="TreeGrafter"/>
</dbReference>
<accession>A0A7S4E9R4</accession>
<evidence type="ECO:0000259" key="2">
    <source>
        <dbReference type="Pfam" id="PF03407"/>
    </source>
</evidence>
<feature type="signal peptide" evidence="1">
    <location>
        <begin position="1"/>
        <end position="18"/>
    </location>
</feature>
<feature type="domain" description="Nucleotide-diphospho-sugar transferase" evidence="2">
    <location>
        <begin position="196"/>
        <end position="407"/>
    </location>
</feature>
<evidence type="ECO:0000256" key="1">
    <source>
        <dbReference type="SAM" id="SignalP"/>
    </source>
</evidence>
<name>A0A7S4E9R4_9STRA</name>
<dbReference type="Pfam" id="PF03407">
    <property type="entry name" value="Nucleotid_trans"/>
    <property type="match status" value="1"/>
</dbReference>
<dbReference type="EMBL" id="HBIW01016286">
    <property type="protein sequence ID" value="CAE0698611.1"/>
    <property type="molecule type" value="Transcribed_RNA"/>
</dbReference>
<organism evidence="3">
    <name type="scientific">Pelagomonas calceolata</name>
    <dbReference type="NCBI Taxonomy" id="35677"/>
    <lineage>
        <taxon>Eukaryota</taxon>
        <taxon>Sar</taxon>
        <taxon>Stramenopiles</taxon>
        <taxon>Ochrophyta</taxon>
        <taxon>Pelagophyceae</taxon>
        <taxon>Pelagomonadales</taxon>
        <taxon>Pelagomonadaceae</taxon>
        <taxon>Pelagomonas</taxon>
    </lineage>
</organism>
<dbReference type="InterPro" id="IPR052636">
    <property type="entry name" value="UDP-D-xylose:L-fucose_XylT"/>
</dbReference>
<feature type="chain" id="PRO_5031145353" description="Nucleotide-diphospho-sugar transferase domain-containing protein" evidence="1">
    <location>
        <begin position="19"/>
        <end position="544"/>
    </location>
</feature>
<gene>
    <name evidence="3" type="ORF">PCAL00307_LOCUS14047</name>
</gene>
<dbReference type="InterPro" id="IPR005069">
    <property type="entry name" value="Nucl-diP-sugar_transferase"/>
</dbReference>
<dbReference type="GO" id="GO:0016757">
    <property type="term" value="F:glycosyltransferase activity"/>
    <property type="evidence" value="ECO:0007669"/>
    <property type="project" value="TreeGrafter"/>
</dbReference>
<protein>
    <recommendedName>
        <fullName evidence="2">Nucleotide-diphospho-sugar transferase domain-containing protein</fullName>
    </recommendedName>
</protein>
<reference evidence="3" key="1">
    <citation type="submission" date="2021-01" db="EMBL/GenBank/DDBJ databases">
        <authorList>
            <person name="Corre E."/>
            <person name="Pelletier E."/>
            <person name="Niang G."/>
            <person name="Scheremetjew M."/>
            <person name="Finn R."/>
            <person name="Kale V."/>
            <person name="Holt S."/>
            <person name="Cochrane G."/>
            <person name="Meng A."/>
            <person name="Brown T."/>
            <person name="Cohen L."/>
        </authorList>
    </citation>
    <scope>NUCLEOTIDE SEQUENCE</scope>
    <source>
        <strain evidence="3">CCMP1756</strain>
    </source>
</reference>
<sequence length="544" mass="59377">MRALLLLALAHAEPSISAITPINNGEVTLQDGALVMAYAVADATDDLRLCTQLTNKRVSFESHTHCVEARAPVTSFKLGGFLPGVWRCRAVLRRGPDPPTLHRGAAPLNGVVSNVEETWFLVEKQRWLADVTGEGPNVTAARRVLELASADETLRKALQDTAIDDMLVVTMANLPHADLALNLAFSAARAGAPLFAFALSDSTYDKLRTHNVACGKLPTLFGSVDGRKDVQSAGFSEIAVLKPVAVVVALRASIQVVWWLDTDVVLLRDLPLSDAAFAIQAGGLHARDYAINEDQFHAEQCTGVFRVTREAEMLLVQSALELATIRDKHPERTWAGDQAASNLVLHERRFREGTNISVEVLDPLEVPGGGLFFDGPLHDDRGPLIRADPVLAHNNFLVGAEKKLQRFRAHGMWYADFVGAFDDALLHRAPLDSCASIEVMGITPEVRSIDDVLFVEGRTVLHLHSTCSLKDRVVAVASLGDRPWVSSLIKRVAAYSIKVDADLLVAGDASQCYTHEEGDNGCAKAFKLIVRTQRLLHASRRRRL</sequence>
<dbReference type="PANTHER" id="PTHR47032:SF1">
    <property type="entry name" value="UDP-D-XYLOSE:L-FUCOSE ALPHA-1,3-D-XYLOSYLTRANSFERASE-RELATED"/>
    <property type="match status" value="1"/>
</dbReference>
<keyword evidence="1" id="KW-0732">Signal</keyword>
<proteinExistence type="predicted"/>
<evidence type="ECO:0000313" key="3">
    <source>
        <dbReference type="EMBL" id="CAE0698611.1"/>
    </source>
</evidence>
<dbReference type="PANTHER" id="PTHR47032">
    <property type="entry name" value="UDP-D-XYLOSE:L-FUCOSE ALPHA-1,3-D-XYLOSYLTRANSFERASE-RELATED"/>
    <property type="match status" value="1"/>
</dbReference>